<dbReference type="InterPro" id="IPR034466">
    <property type="entry name" value="Methyltransferase_Class_B"/>
</dbReference>
<evidence type="ECO:0000256" key="5">
    <source>
        <dbReference type="ARBA" id="ARBA00023004"/>
    </source>
</evidence>
<dbReference type="InterPro" id="IPR051198">
    <property type="entry name" value="BchE-like"/>
</dbReference>
<dbReference type="InterPro" id="IPR036724">
    <property type="entry name" value="Cobalamin-bd_sf"/>
</dbReference>
<evidence type="ECO:0000256" key="4">
    <source>
        <dbReference type="ARBA" id="ARBA00022723"/>
    </source>
</evidence>
<dbReference type="InterPro" id="IPR020612">
    <property type="entry name" value="Methylthiotransferase_CS"/>
</dbReference>
<dbReference type="PROSITE" id="PS51918">
    <property type="entry name" value="RADICAL_SAM"/>
    <property type="match status" value="1"/>
</dbReference>
<dbReference type="SFLD" id="SFLDG01123">
    <property type="entry name" value="methyltransferase_(Class_B)"/>
    <property type="match status" value="1"/>
</dbReference>
<feature type="domain" description="B12-binding" evidence="8">
    <location>
        <begin position="13"/>
        <end position="163"/>
    </location>
</feature>
<evidence type="ECO:0000259" key="8">
    <source>
        <dbReference type="PROSITE" id="PS51332"/>
    </source>
</evidence>
<keyword evidence="5" id="KW-0408">Iron</keyword>
<reference evidence="10 11" key="1">
    <citation type="journal article" date="2017" name="ISME J.">
        <title>Energy and carbon metabolisms in a deep terrestrial subsurface fluid microbial community.</title>
        <authorList>
            <person name="Momper L."/>
            <person name="Jungbluth S.P."/>
            <person name="Lee M.D."/>
            <person name="Amend J.P."/>
        </authorList>
    </citation>
    <scope>NUCLEOTIDE SEQUENCE [LARGE SCALE GENOMIC DNA]</scope>
    <source>
        <strain evidence="10">SURF_5</strain>
    </source>
</reference>
<keyword evidence="6" id="KW-0411">Iron-sulfur</keyword>
<keyword evidence="7" id="KW-1133">Transmembrane helix</keyword>
<dbReference type="InterPro" id="IPR006638">
    <property type="entry name" value="Elp3/MiaA/NifB-like_rSAM"/>
</dbReference>
<gene>
    <name evidence="10" type="ORF">C4520_06670</name>
</gene>
<feature type="domain" description="Radical SAM core" evidence="9">
    <location>
        <begin position="215"/>
        <end position="444"/>
    </location>
</feature>
<evidence type="ECO:0000313" key="11">
    <source>
        <dbReference type="Proteomes" id="UP000265882"/>
    </source>
</evidence>
<evidence type="ECO:0000256" key="1">
    <source>
        <dbReference type="ARBA" id="ARBA00001966"/>
    </source>
</evidence>
<name>A0A3A4NW72_ABYX5</name>
<dbReference type="Pfam" id="PF04055">
    <property type="entry name" value="Radical_SAM"/>
    <property type="match status" value="1"/>
</dbReference>
<dbReference type="GO" id="GO:0005829">
    <property type="term" value="C:cytosol"/>
    <property type="evidence" value="ECO:0007669"/>
    <property type="project" value="TreeGrafter"/>
</dbReference>
<dbReference type="GO" id="GO:0031419">
    <property type="term" value="F:cobalamin binding"/>
    <property type="evidence" value="ECO:0007669"/>
    <property type="project" value="InterPro"/>
</dbReference>
<dbReference type="GO" id="GO:0051539">
    <property type="term" value="F:4 iron, 4 sulfur cluster binding"/>
    <property type="evidence" value="ECO:0007669"/>
    <property type="project" value="UniProtKB-KW"/>
</dbReference>
<dbReference type="InterPro" id="IPR007197">
    <property type="entry name" value="rSAM"/>
</dbReference>
<organism evidence="10 11">
    <name type="scientific">Abyssobacteria bacterium (strain SURF_5)</name>
    <dbReference type="NCBI Taxonomy" id="2093360"/>
    <lineage>
        <taxon>Bacteria</taxon>
        <taxon>Pseudomonadati</taxon>
        <taxon>Candidatus Hydrogenedentota</taxon>
        <taxon>Candidatus Abyssobacteria</taxon>
    </lineage>
</organism>
<dbReference type="Pfam" id="PF02310">
    <property type="entry name" value="B12-binding"/>
    <property type="match status" value="1"/>
</dbReference>
<evidence type="ECO:0000313" key="10">
    <source>
        <dbReference type="EMBL" id="RJP23232.1"/>
    </source>
</evidence>
<dbReference type="EMBL" id="QZKU01000048">
    <property type="protein sequence ID" value="RJP23232.1"/>
    <property type="molecule type" value="Genomic_DNA"/>
</dbReference>
<dbReference type="PROSITE" id="PS51332">
    <property type="entry name" value="B12_BINDING"/>
    <property type="match status" value="1"/>
</dbReference>
<dbReference type="InterPro" id="IPR006158">
    <property type="entry name" value="Cobalamin-bd"/>
</dbReference>
<dbReference type="Gene3D" id="3.80.30.20">
    <property type="entry name" value="tm_1862 like domain"/>
    <property type="match status" value="1"/>
</dbReference>
<keyword evidence="2" id="KW-0004">4Fe-4S</keyword>
<accession>A0A3A4NW72</accession>
<dbReference type="Gene3D" id="3.40.50.280">
    <property type="entry name" value="Cobalamin-binding domain"/>
    <property type="match status" value="1"/>
</dbReference>
<dbReference type="CDD" id="cd01335">
    <property type="entry name" value="Radical_SAM"/>
    <property type="match status" value="1"/>
</dbReference>
<evidence type="ECO:0000256" key="6">
    <source>
        <dbReference type="ARBA" id="ARBA00023014"/>
    </source>
</evidence>
<dbReference type="InterPro" id="IPR058240">
    <property type="entry name" value="rSAM_sf"/>
</dbReference>
<dbReference type="SUPFAM" id="SSF52242">
    <property type="entry name" value="Cobalamin (vitamin B12)-binding domain"/>
    <property type="match status" value="1"/>
</dbReference>
<dbReference type="GO" id="GO:0003824">
    <property type="term" value="F:catalytic activity"/>
    <property type="evidence" value="ECO:0007669"/>
    <property type="project" value="InterPro"/>
</dbReference>
<dbReference type="PANTHER" id="PTHR43409:SF16">
    <property type="entry name" value="SLR0320 PROTEIN"/>
    <property type="match status" value="1"/>
</dbReference>
<evidence type="ECO:0000259" key="9">
    <source>
        <dbReference type="PROSITE" id="PS51918"/>
    </source>
</evidence>
<dbReference type="Proteomes" id="UP000265882">
    <property type="component" value="Unassembled WGS sequence"/>
</dbReference>
<dbReference type="InterPro" id="IPR023404">
    <property type="entry name" value="rSAM_horseshoe"/>
</dbReference>
<dbReference type="SFLD" id="SFLDG01082">
    <property type="entry name" value="B12-binding_domain_containing"/>
    <property type="match status" value="1"/>
</dbReference>
<dbReference type="SUPFAM" id="SSF102114">
    <property type="entry name" value="Radical SAM enzymes"/>
    <property type="match status" value="1"/>
</dbReference>
<dbReference type="GO" id="GO:0046872">
    <property type="term" value="F:metal ion binding"/>
    <property type="evidence" value="ECO:0007669"/>
    <property type="project" value="UniProtKB-KW"/>
</dbReference>
<dbReference type="AlphaFoldDB" id="A0A3A4NW72"/>
<protein>
    <submittedName>
        <fullName evidence="10">Radical SAM protein</fullName>
    </submittedName>
</protein>
<dbReference type="SMART" id="SM00729">
    <property type="entry name" value="Elp3"/>
    <property type="match status" value="1"/>
</dbReference>
<evidence type="ECO:0000256" key="7">
    <source>
        <dbReference type="SAM" id="Phobius"/>
    </source>
</evidence>
<comment type="caution">
    <text evidence="10">The sequence shown here is derived from an EMBL/GenBank/DDBJ whole genome shotgun (WGS) entry which is preliminary data.</text>
</comment>
<keyword evidence="7" id="KW-0812">Transmembrane</keyword>
<keyword evidence="3" id="KW-0949">S-adenosyl-L-methionine</keyword>
<feature type="transmembrane region" description="Helical" evidence="7">
    <location>
        <begin position="20"/>
        <end position="37"/>
    </location>
</feature>
<comment type="cofactor">
    <cofactor evidence="1">
        <name>[4Fe-4S] cluster</name>
        <dbReference type="ChEBI" id="CHEBI:49883"/>
    </cofactor>
</comment>
<dbReference type="PROSITE" id="PS01278">
    <property type="entry name" value="MTTASE_RADICAL"/>
    <property type="match status" value="1"/>
</dbReference>
<evidence type="ECO:0000256" key="3">
    <source>
        <dbReference type="ARBA" id="ARBA00022691"/>
    </source>
</evidence>
<dbReference type="CDD" id="cd02068">
    <property type="entry name" value="radical_SAM_B12_BD"/>
    <property type="match status" value="1"/>
</dbReference>
<keyword evidence="4" id="KW-0479">Metal-binding</keyword>
<dbReference type="PANTHER" id="PTHR43409">
    <property type="entry name" value="ANAEROBIC MAGNESIUM-PROTOPORPHYRIN IX MONOMETHYL ESTER CYCLASE-RELATED"/>
    <property type="match status" value="1"/>
</dbReference>
<sequence>MTQKVLLIRPWMIVSPRMSAYFTVIPPLGIGYVAAALEQAGREVRLLDIAAEGWSTLLPSSVHPDLSDEGMPEEAVVEIFNDFRPDLIGISNSSTPQFPSALRVARLAKRVLPKVPVVMGGVHPSSVPQEAISEEAVDFVVRGEGEIPAVELCEALGGTRPLSEVGSLLWKANGKVCSNPLARAFELTSLVPAYHLLPMERYFEAAALDTTVRGGHGRRWAPILTSRGCPYRCNFCSVHLLEGRKWRGRPPQHIVAEMEQLHENYGISVFTIEDSNFTFDIKRAVQICELIAQRLPEATFSLPNGIRADRIPQELVDALARANCSEVTVAIEHGDQEFLDSVIKKRLKLKGVVESVRRVRRKGIPVSGFFILGIPPETKQTLWATWKMALKLAKIGMLPQLNIAMPMPGTEMYEHALTNGFIAHPLQATDYLVIAEMRPLIDGPTLSGHSLLRAKTGIYLTALITAFVFNPKYFFTFPFIRSTLRDFSSFRTFKRRLRKILGLLGFSRASLERRAEATPEKSDKAAT</sequence>
<evidence type="ECO:0000256" key="2">
    <source>
        <dbReference type="ARBA" id="ARBA00022485"/>
    </source>
</evidence>
<proteinExistence type="predicted"/>
<keyword evidence="7" id="KW-0472">Membrane</keyword>
<dbReference type="SFLD" id="SFLDS00029">
    <property type="entry name" value="Radical_SAM"/>
    <property type="match status" value="1"/>
</dbReference>